<evidence type="ECO:0000313" key="2">
    <source>
        <dbReference type="Proteomes" id="UP000597338"/>
    </source>
</evidence>
<evidence type="ECO:0008006" key="3">
    <source>
        <dbReference type="Google" id="ProtNLM"/>
    </source>
</evidence>
<accession>A0ABQ1KWW0</accession>
<comment type="caution">
    <text evidence="1">The sequence shown here is derived from an EMBL/GenBank/DDBJ whole genome shotgun (WGS) entry which is preliminary data.</text>
</comment>
<keyword evidence="2" id="KW-1185">Reference proteome</keyword>
<name>A0ABQ1KWW0_9SPHI</name>
<gene>
    <name evidence="1" type="ORF">GCM10011386_00550</name>
</gene>
<dbReference type="RefSeq" id="WP_188746216.1">
    <property type="nucleotide sequence ID" value="NZ_BMIK01000001.1"/>
</dbReference>
<dbReference type="Proteomes" id="UP000597338">
    <property type="component" value="Unassembled WGS sequence"/>
</dbReference>
<protein>
    <recommendedName>
        <fullName evidence="3">Cytochrome C Planctomycete-type domain-containing protein</fullName>
    </recommendedName>
</protein>
<dbReference type="PROSITE" id="PS51257">
    <property type="entry name" value="PROKAR_LIPOPROTEIN"/>
    <property type="match status" value="1"/>
</dbReference>
<evidence type="ECO:0000313" key="1">
    <source>
        <dbReference type="EMBL" id="GGC12796.1"/>
    </source>
</evidence>
<proteinExistence type="predicted"/>
<organism evidence="1 2">
    <name type="scientific">Parapedobacter defluvii</name>
    <dbReference type="NCBI Taxonomy" id="2045106"/>
    <lineage>
        <taxon>Bacteria</taxon>
        <taxon>Pseudomonadati</taxon>
        <taxon>Bacteroidota</taxon>
        <taxon>Sphingobacteriia</taxon>
        <taxon>Sphingobacteriales</taxon>
        <taxon>Sphingobacteriaceae</taxon>
        <taxon>Parapedobacter</taxon>
    </lineage>
</organism>
<reference evidence="2" key="1">
    <citation type="journal article" date="2019" name="Int. J. Syst. Evol. Microbiol.">
        <title>The Global Catalogue of Microorganisms (GCM) 10K type strain sequencing project: providing services to taxonomists for standard genome sequencing and annotation.</title>
        <authorList>
            <consortium name="The Broad Institute Genomics Platform"/>
            <consortium name="The Broad Institute Genome Sequencing Center for Infectious Disease"/>
            <person name="Wu L."/>
            <person name="Ma J."/>
        </authorList>
    </citation>
    <scope>NUCLEOTIDE SEQUENCE [LARGE SCALE GENOMIC DNA]</scope>
    <source>
        <strain evidence="2">CGMCC 1.15342</strain>
    </source>
</reference>
<sequence>MKRIIIFIGSAVVLLSACYKNSLEELSGSSDCNTINMSYAADIRPIISISCAISGCHHAGTVLTFPLTTYDEVKAEADNGLLLKSINHEPGVSAMPKDASKLSDCQIGKITSWVDAGAPNN</sequence>
<dbReference type="EMBL" id="BMIK01000001">
    <property type="protein sequence ID" value="GGC12796.1"/>
    <property type="molecule type" value="Genomic_DNA"/>
</dbReference>